<reference evidence="2 3" key="1">
    <citation type="submission" date="2018-08" db="EMBL/GenBank/DDBJ databases">
        <title>The metabolism and importance of syntrophic acetate oxidation coupled to methane or sulfide production in haloalkaline environments.</title>
        <authorList>
            <person name="Timmers P.H.A."/>
            <person name="Vavourakis C.D."/>
            <person name="Sorokin D.Y."/>
            <person name="Sinninghe Damste J.S."/>
            <person name="Muyzer G."/>
            <person name="Stams A.J.M."/>
            <person name="Plugge C.M."/>
        </authorList>
    </citation>
    <scope>NUCLEOTIDE SEQUENCE [LARGE SCALE GENOMIC DNA]</scope>
    <source>
        <strain evidence="2">MSAO_Arc3</strain>
    </source>
</reference>
<accession>A0A3R7VWZ9</accession>
<feature type="transmembrane region" description="Helical" evidence="1">
    <location>
        <begin position="61"/>
        <end position="84"/>
    </location>
</feature>
<dbReference type="PANTHER" id="PTHR35337:SF1">
    <property type="entry name" value="SLR1478 PROTEIN"/>
    <property type="match status" value="1"/>
</dbReference>
<keyword evidence="1" id="KW-0472">Membrane</keyword>
<feature type="transmembrane region" description="Helical" evidence="1">
    <location>
        <begin position="91"/>
        <end position="111"/>
    </location>
</feature>
<sequence length="199" mass="21811">MSENRFKLVKEYLQHLNAQILIMIALFFISAILGYIYSAASPEFATEALGGLEEIVEMIEGLHPIIIMLFIFFNNAFVALIALLLGIAFGIIPLIIIAYNGIILGVVARLVAEEIGLTFLLAGILPHGVIELPVVFISAAIGLKIGQETLNAVLGKEANIKNELDRGLRFYIKWIVPLLFIAAFIETFITPLLIYAVGV</sequence>
<feature type="transmembrane region" description="Helical" evidence="1">
    <location>
        <begin position="174"/>
        <end position="197"/>
    </location>
</feature>
<keyword evidence="1" id="KW-0812">Transmembrane</keyword>
<evidence type="ECO:0000313" key="3">
    <source>
        <dbReference type="Proteomes" id="UP000284763"/>
    </source>
</evidence>
<dbReference type="PANTHER" id="PTHR35337">
    <property type="entry name" value="SLR1478 PROTEIN"/>
    <property type="match status" value="1"/>
</dbReference>
<feature type="transmembrane region" description="Helical" evidence="1">
    <location>
        <begin position="117"/>
        <end position="141"/>
    </location>
</feature>
<evidence type="ECO:0000313" key="2">
    <source>
        <dbReference type="EMBL" id="RQD82692.1"/>
    </source>
</evidence>
<feature type="transmembrane region" description="Helical" evidence="1">
    <location>
        <begin position="20"/>
        <end position="41"/>
    </location>
</feature>
<evidence type="ECO:0000256" key="1">
    <source>
        <dbReference type="SAM" id="Phobius"/>
    </source>
</evidence>
<comment type="caution">
    <text evidence="2">The sequence shown here is derived from an EMBL/GenBank/DDBJ whole genome shotgun (WGS) entry which is preliminary data.</text>
</comment>
<protein>
    <submittedName>
        <fullName evidence="2">Stage II sporulation protein M</fullName>
    </submittedName>
</protein>
<organism evidence="2 3">
    <name type="scientific">Methanosalsum natronophilum</name>
    <dbReference type="NCBI Taxonomy" id="768733"/>
    <lineage>
        <taxon>Archaea</taxon>
        <taxon>Methanobacteriati</taxon>
        <taxon>Methanobacteriota</taxon>
        <taxon>Stenosarchaea group</taxon>
        <taxon>Methanomicrobia</taxon>
        <taxon>Methanosarcinales</taxon>
        <taxon>Methanosarcinaceae</taxon>
        <taxon>Methanosalsum</taxon>
    </lineage>
</organism>
<dbReference type="RefSeq" id="WP_259133041.1">
    <property type="nucleotide sequence ID" value="NZ_JANUCS010000001.1"/>
</dbReference>
<proteinExistence type="predicted"/>
<dbReference type="InterPro" id="IPR002798">
    <property type="entry name" value="SpoIIM-like"/>
</dbReference>
<name>A0A3R7VWZ9_9EURY</name>
<gene>
    <name evidence="2" type="ORF">D5R95_06900</name>
</gene>
<dbReference type="EMBL" id="QZAB01000431">
    <property type="protein sequence ID" value="RQD82692.1"/>
    <property type="molecule type" value="Genomic_DNA"/>
</dbReference>
<dbReference type="AlphaFoldDB" id="A0A3R7VWZ9"/>
<keyword evidence="1" id="KW-1133">Transmembrane helix</keyword>
<dbReference type="Proteomes" id="UP000284763">
    <property type="component" value="Unassembled WGS sequence"/>
</dbReference>
<dbReference type="Pfam" id="PF01944">
    <property type="entry name" value="SpoIIM"/>
    <property type="match status" value="1"/>
</dbReference>